<dbReference type="PANTHER" id="PTHR22716">
    <property type="entry name" value="ETS CLASS TRANSCRIPTION FACTOR-RELATED-RELATED"/>
    <property type="match status" value="1"/>
</dbReference>
<sequence length="95" mass="10652">MLGCMLRGTHSVEQAKDYITKSKGLTCYSHCKESIDMVFEHLGVKNIEEFLNCSAGAMDSLMEIVKSVDSNFTVDQFYVALYSLFLKKPKIPCSS</sequence>
<keyword evidence="3" id="KW-1185">Reference proteome</keyword>
<reference evidence="3" key="1">
    <citation type="submission" date="2017-10" db="EMBL/GenBank/DDBJ databases">
        <title>Rapid genome shrinkage in a self-fertile nematode reveals novel sperm competition proteins.</title>
        <authorList>
            <person name="Yin D."/>
            <person name="Schwarz E.M."/>
            <person name="Thomas C.G."/>
            <person name="Felde R.L."/>
            <person name="Korf I.F."/>
            <person name="Cutter A.D."/>
            <person name="Schartner C.M."/>
            <person name="Ralston E.J."/>
            <person name="Meyer B.J."/>
            <person name="Haag E.S."/>
        </authorList>
    </citation>
    <scope>NUCLEOTIDE SEQUENCE [LARGE SCALE GENOMIC DNA]</scope>
    <source>
        <strain evidence="3">JU1422</strain>
    </source>
</reference>
<dbReference type="EMBL" id="PDUG01000005">
    <property type="protein sequence ID" value="PIC29549.1"/>
    <property type="molecule type" value="Genomic_DNA"/>
</dbReference>
<protein>
    <recommendedName>
        <fullName evidence="1">Lin-15A/B-like domain-containing protein</fullName>
    </recommendedName>
</protein>
<dbReference type="Proteomes" id="UP000230233">
    <property type="component" value="Chromosome V"/>
</dbReference>
<name>A0A2G5TQG6_9PELO</name>
<gene>
    <name evidence="2" type="primary">Cnig_chr_V.g21097</name>
    <name evidence="2" type="ORF">B9Z55_021097</name>
</gene>
<comment type="caution">
    <text evidence="2">The sequence shown here is derived from an EMBL/GenBank/DDBJ whole genome shotgun (WGS) entry which is preliminary data.</text>
</comment>
<dbReference type="PANTHER" id="PTHR22716:SF1">
    <property type="entry name" value="ETS CLASS TRANSCRIPTION FACTOR-RELATED"/>
    <property type="match status" value="1"/>
</dbReference>
<dbReference type="InterPro" id="IPR057432">
    <property type="entry name" value="Lin-15A/B-like_dom"/>
</dbReference>
<proteinExistence type="predicted"/>
<organism evidence="2 3">
    <name type="scientific">Caenorhabditis nigoni</name>
    <dbReference type="NCBI Taxonomy" id="1611254"/>
    <lineage>
        <taxon>Eukaryota</taxon>
        <taxon>Metazoa</taxon>
        <taxon>Ecdysozoa</taxon>
        <taxon>Nematoda</taxon>
        <taxon>Chromadorea</taxon>
        <taxon>Rhabditida</taxon>
        <taxon>Rhabditina</taxon>
        <taxon>Rhabditomorpha</taxon>
        <taxon>Rhabditoidea</taxon>
        <taxon>Rhabditidae</taxon>
        <taxon>Peloderinae</taxon>
        <taxon>Caenorhabditis</taxon>
    </lineage>
</organism>
<accession>A0A2G5TQG6</accession>
<dbReference type="Pfam" id="PF25375">
    <property type="entry name" value="Lin-15B"/>
    <property type="match status" value="1"/>
</dbReference>
<feature type="domain" description="Lin-15A/B-like" evidence="1">
    <location>
        <begin position="1"/>
        <end position="89"/>
    </location>
</feature>
<evidence type="ECO:0000313" key="2">
    <source>
        <dbReference type="EMBL" id="PIC29549.1"/>
    </source>
</evidence>
<dbReference type="AlphaFoldDB" id="A0A2G5TQG6"/>
<dbReference type="InterPro" id="IPR040129">
    <property type="entry name" value="Lin-15B-like"/>
</dbReference>
<evidence type="ECO:0000313" key="3">
    <source>
        <dbReference type="Proteomes" id="UP000230233"/>
    </source>
</evidence>
<dbReference type="GO" id="GO:0040027">
    <property type="term" value="P:negative regulation of vulval development"/>
    <property type="evidence" value="ECO:0007669"/>
    <property type="project" value="InterPro"/>
</dbReference>
<evidence type="ECO:0000259" key="1">
    <source>
        <dbReference type="Pfam" id="PF25375"/>
    </source>
</evidence>